<feature type="transmembrane region" description="Helical" evidence="5">
    <location>
        <begin position="183"/>
        <end position="205"/>
    </location>
</feature>
<reference evidence="7 8" key="1">
    <citation type="submission" date="2019-04" db="EMBL/GenBank/DDBJ databases">
        <title>High contiguity whole genome sequence and gene annotation resource for two Venturia nashicola isolates.</title>
        <authorList>
            <person name="Prokchorchik M."/>
            <person name="Won K."/>
            <person name="Lee Y."/>
            <person name="Choi E.D."/>
            <person name="Segonzac C."/>
            <person name="Sohn K.H."/>
        </authorList>
    </citation>
    <scope>NUCLEOTIDE SEQUENCE [LARGE SCALE GENOMIC DNA]</scope>
    <source>
        <strain evidence="7 8">PRI2</strain>
    </source>
</reference>
<feature type="transmembrane region" description="Helical" evidence="5">
    <location>
        <begin position="465"/>
        <end position="484"/>
    </location>
</feature>
<gene>
    <name evidence="7" type="ORF">E6O75_ATG01883</name>
</gene>
<evidence type="ECO:0000259" key="6">
    <source>
        <dbReference type="PROSITE" id="PS50850"/>
    </source>
</evidence>
<dbReference type="InterPro" id="IPR020846">
    <property type="entry name" value="MFS_dom"/>
</dbReference>
<dbReference type="EMBL" id="SNSC02000007">
    <property type="protein sequence ID" value="TID22709.1"/>
    <property type="molecule type" value="Genomic_DNA"/>
</dbReference>
<feature type="transmembrane region" description="Helical" evidence="5">
    <location>
        <begin position="158"/>
        <end position="177"/>
    </location>
</feature>
<keyword evidence="3 5" id="KW-1133">Transmembrane helix</keyword>
<keyword evidence="8" id="KW-1185">Reference proteome</keyword>
<keyword evidence="4 5" id="KW-0472">Membrane</keyword>
<feature type="transmembrane region" description="Helical" evidence="5">
    <location>
        <begin position="96"/>
        <end position="115"/>
    </location>
</feature>
<dbReference type="GO" id="GO:0005886">
    <property type="term" value="C:plasma membrane"/>
    <property type="evidence" value="ECO:0007669"/>
    <property type="project" value="TreeGrafter"/>
</dbReference>
<accession>A0A4Z1P7D2</accession>
<dbReference type="InterPro" id="IPR011701">
    <property type="entry name" value="MFS"/>
</dbReference>
<dbReference type="Proteomes" id="UP000298493">
    <property type="component" value="Unassembled WGS sequence"/>
</dbReference>
<feature type="transmembrane region" description="Helical" evidence="5">
    <location>
        <begin position="430"/>
        <end position="453"/>
    </location>
</feature>
<dbReference type="STRING" id="86259.A0A4Z1P7D2"/>
<feature type="transmembrane region" description="Helical" evidence="5">
    <location>
        <begin position="496"/>
        <end position="519"/>
    </location>
</feature>
<feature type="transmembrane region" description="Helical" evidence="5">
    <location>
        <begin position="246"/>
        <end position="265"/>
    </location>
</feature>
<evidence type="ECO:0000313" key="7">
    <source>
        <dbReference type="EMBL" id="TID22709.1"/>
    </source>
</evidence>
<dbReference type="PANTHER" id="PTHR23502:SF2">
    <property type="entry name" value="TRANSPORTER, PUTATIVE (AFU_ORTHOLOGUE AFUA_2G08910)-RELATED"/>
    <property type="match status" value="1"/>
</dbReference>
<dbReference type="FunFam" id="1.20.1250.20:FF:000318">
    <property type="entry name" value="MFS multidrug transporter, putative"/>
    <property type="match status" value="1"/>
</dbReference>
<comment type="subcellular location">
    <subcellularLocation>
        <location evidence="1">Membrane</location>
        <topology evidence="1">Multi-pass membrane protein</topology>
    </subcellularLocation>
</comment>
<comment type="caution">
    <text evidence="7">The sequence shown here is derived from an EMBL/GenBank/DDBJ whole genome shotgun (WGS) entry which is preliminary data.</text>
</comment>
<dbReference type="InterPro" id="IPR036259">
    <property type="entry name" value="MFS_trans_sf"/>
</dbReference>
<dbReference type="Gene3D" id="1.20.1250.20">
    <property type="entry name" value="MFS general substrate transporter like domains"/>
    <property type="match status" value="1"/>
</dbReference>
<feature type="transmembrane region" description="Helical" evidence="5">
    <location>
        <begin position="309"/>
        <end position="332"/>
    </location>
</feature>
<keyword evidence="2 5" id="KW-0812">Transmembrane</keyword>
<dbReference type="GO" id="GO:0022857">
    <property type="term" value="F:transmembrane transporter activity"/>
    <property type="evidence" value="ECO:0007669"/>
    <property type="project" value="InterPro"/>
</dbReference>
<dbReference type="PROSITE" id="PS50850">
    <property type="entry name" value="MFS"/>
    <property type="match status" value="1"/>
</dbReference>
<protein>
    <submittedName>
        <fullName evidence="7">Putative mfs multidrug transporter protein</fullName>
    </submittedName>
</protein>
<evidence type="ECO:0000256" key="3">
    <source>
        <dbReference type="ARBA" id="ARBA00022989"/>
    </source>
</evidence>
<name>A0A4Z1P7D2_9PEZI</name>
<feature type="transmembrane region" description="Helical" evidence="5">
    <location>
        <begin position="352"/>
        <end position="378"/>
    </location>
</feature>
<dbReference type="SUPFAM" id="SSF103473">
    <property type="entry name" value="MFS general substrate transporter"/>
    <property type="match status" value="1"/>
</dbReference>
<evidence type="ECO:0000256" key="5">
    <source>
        <dbReference type="SAM" id="Phobius"/>
    </source>
</evidence>
<evidence type="ECO:0000256" key="4">
    <source>
        <dbReference type="ARBA" id="ARBA00023136"/>
    </source>
</evidence>
<feature type="transmembrane region" description="Helical" evidence="5">
    <location>
        <begin position="399"/>
        <end position="418"/>
    </location>
</feature>
<feature type="transmembrane region" description="Helical" evidence="5">
    <location>
        <begin position="217"/>
        <end position="240"/>
    </location>
</feature>
<organism evidence="7 8">
    <name type="scientific">Venturia nashicola</name>
    <dbReference type="NCBI Taxonomy" id="86259"/>
    <lineage>
        <taxon>Eukaryota</taxon>
        <taxon>Fungi</taxon>
        <taxon>Dikarya</taxon>
        <taxon>Ascomycota</taxon>
        <taxon>Pezizomycotina</taxon>
        <taxon>Dothideomycetes</taxon>
        <taxon>Pleosporomycetidae</taxon>
        <taxon>Venturiales</taxon>
        <taxon>Venturiaceae</taxon>
        <taxon>Venturia</taxon>
    </lineage>
</organism>
<evidence type="ECO:0000256" key="1">
    <source>
        <dbReference type="ARBA" id="ARBA00004141"/>
    </source>
</evidence>
<dbReference type="PANTHER" id="PTHR23502">
    <property type="entry name" value="MAJOR FACILITATOR SUPERFAMILY"/>
    <property type="match status" value="1"/>
</dbReference>
<feature type="domain" description="Major facilitator superfamily (MFS) profile" evidence="6">
    <location>
        <begin position="92"/>
        <end position="524"/>
    </location>
</feature>
<evidence type="ECO:0000313" key="8">
    <source>
        <dbReference type="Proteomes" id="UP000298493"/>
    </source>
</evidence>
<proteinExistence type="predicted"/>
<evidence type="ECO:0000256" key="2">
    <source>
        <dbReference type="ARBA" id="ARBA00022692"/>
    </source>
</evidence>
<dbReference type="AlphaFoldDB" id="A0A4Z1P7D2"/>
<dbReference type="Pfam" id="PF07690">
    <property type="entry name" value="MFS_1"/>
    <property type="match status" value="1"/>
</dbReference>
<feature type="transmembrane region" description="Helical" evidence="5">
    <location>
        <begin position="127"/>
        <end position="146"/>
    </location>
</feature>
<sequence>MVEKLEVEGLDYVRNGSIDVPEVITSAQKTDVLRAQHTYYDADGTHVPSLSEEHRNYLIQRHGTYDLDPLPSADPADPADPYNWPEWKKTTNLVQVAFNACMATFIAAGIIPAFEEISVDLGCSLQRASYLTSMTIAILGFAPLFWKPISNRYGRRPVWLISTLCSAVCNVGCAVSHSYATMALCRCLVAFFICPACAIGSGVVVETFFKKERAQKMGIWTLMVTLGPPAGPFFMGFVAYHVGYRWIYYVFAIINAVQFVAYLFLGPETRYLRVGVPHNRTAFQQEYLSFRRLDPAPFRFIEFIQPVFLAKYMTILIPAIAYSIVFNFASVFLTVEIPQIFIPKFGLNSQQIGLQFVGMIVGSIIGEQLAGRLSDLWMRRSSARAQKRNQPPIRPEHRLWLSYAGFLLTIVGLIVFGVRTSQAKKGHWNVTPIIGIAISSAGNQIITTVMMTYAVDCHPGQSSSIGVFVNLIRSTWAFIGPFWFPDMIESLGVAASSGLMAGIIVAASVVPTIACQLFIGRKKNHGL</sequence>